<feature type="transmembrane region" description="Helical" evidence="1">
    <location>
        <begin position="96"/>
        <end position="120"/>
    </location>
</feature>
<keyword evidence="1" id="KW-0472">Membrane</keyword>
<evidence type="ECO:0000313" key="3">
    <source>
        <dbReference type="Proteomes" id="UP000529783"/>
    </source>
</evidence>
<feature type="transmembrane region" description="Helical" evidence="1">
    <location>
        <begin position="185"/>
        <end position="211"/>
    </location>
</feature>
<sequence>MTVSVHRPAVTTLAARGGPGRARLAVCAVTIAACVPYLTIKIAWLAGSTAGWNDPAAAEGSALYVGNAITLGMDAAAVLVAAAFTFRWGRRIPAWLVLAPIWVAVGLLAPIVLAVPLGTLLQTLFSSEPLTGDGNALQGWVYGVVYAGFTVQGIGLLTAFVLYARDRWPRTFEIRTRSVPKGPTHALQVLLARGAAVPAAVFAAAQLYWAFGGTAGLHGREAADRNLAQQLADGVEGLLAVAAAAALVLIVRRAARPGRFAVPLAVAWAGSGTMFAASLYGLLVVLGRPGFLAPDAASATGLVALAGVLAGLVTGLTGAVLLAESRSALAEGQSARPTASSTP</sequence>
<evidence type="ECO:0000256" key="1">
    <source>
        <dbReference type="SAM" id="Phobius"/>
    </source>
</evidence>
<keyword evidence="3" id="KW-1185">Reference proteome</keyword>
<gene>
    <name evidence="2" type="ORF">BJY14_001854</name>
</gene>
<feature type="transmembrane region" description="Helical" evidence="1">
    <location>
        <begin position="260"/>
        <end position="282"/>
    </location>
</feature>
<proteinExistence type="predicted"/>
<accession>A0A7Y9EE95</accession>
<feature type="transmembrane region" description="Helical" evidence="1">
    <location>
        <begin position="231"/>
        <end position="251"/>
    </location>
</feature>
<dbReference type="EMBL" id="JACCBA010000001">
    <property type="protein sequence ID" value="NYD45871.1"/>
    <property type="molecule type" value="Genomic_DNA"/>
</dbReference>
<dbReference type="RefSeq" id="WP_179843219.1">
    <property type="nucleotide sequence ID" value="NZ_JACCBA010000001.1"/>
</dbReference>
<dbReference type="Proteomes" id="UP000529783">
    <property type="component" value="Unassembled WGS sequence"/>
</dbReference>
<reference evidence="2 3" key="1">
    <citation type="submission" date="2020-07" db="EMBL/GenBank/DDBJ databases">
        <title>Sequencing the genomes of 1000 actinobacteria strains.</title>
        <authorList>
            <person name="Klenk H.-P."/>
        </authorList>
    </citation>
    <scope>NUCLEOTIDE SEQUENCE [LARGE SCALE GENOMIC DNA]</scope>
    <source>
        <strain evidence="2 3">DSM 40398</strain>
    </source>
</reference>
<protein>
    <submittedName>
        <fullName evidence="2">Uncharacterized protein</fullName>
    </submittedName>
</protein>
<comment type="caution">
    <text evidence="2">The sequence shown here is derived from an EMBL/GenBank/DDBJ whole genome shotgun (WGS) entry which is preliminary data.</text>
</comment>
<name>A0A7Y9EE95_9ACTN</name>
<keyword evidence="1" id="KW-1133">Transmembrane helix</keyword>
<keyword evidence="1" id="KW-0812">Transmembrane</keyword>
<feature type="transmembrane region" description="Helical" evidence="1">
    <location>
        <begin position="302"/>
        <end position="323"/>
    </location>
</feature>
<organism evidence="2 3">
    <name type="scientific">Actinomadura luteofluorescens</name>
    <dbReference type="NCBI Taxonomy" id="46163"/>
    <lineage>
        <taxon>Bacteria</taxon>
        <taxon>Bacillati</taxon>
        <taxon>Actinomycetota</taxon>
        <taxon>Actinomycetes</taxon>
        <taxon>Streptosporangiales</taxon>
        <taxon>Thermomonosporaceae</taxon>
        <taxon>Actinomadura</taxon>
    </lineage>
</organism>
<feature type="transmembrane region" description="Helical" evidence="1">
    <location>
        <begin position="140"/>
        <end position="164"/>
    </location>
</feature>
<evidence type="ECO:0000313" key="2">
    <source>
        <dbReference type="EMBL" id="NYD45871.1"/>
    </source>
</evidence>
<feature type="transmembrane region" description="Helical" evidence="1">
    <location>
        <begin position="24"/>
        <end position="44"/>
    </location>
</feature>
<dbReference type="PROSITE" id="PS51257">
    <property type="entry name" value="PROKAR_LIPOPROTEIN"/>
    <property type="match status" value="1"/>
</dbReference>
<feature type="transmembrane region" description="Helical" evidence="1">
    <location>
        <begin position="64"/>
        <end position="84"/>
    </location>
</feature>
<dbReference type="AlphaFoldDB" id="A0A7Y9EE95"/>